<feature type="domain" description="Aldehyde oxidase/xanthine dehydrogenase a/b hammerhead" evidence="1">
    <location>
        <begin position="23"/>
        <end position="129"/>
    </location>
</feature>
<dbReference type="InterPro" id="IPR008274">
    <property type="entry name" value="AldOxase/xan_DH_MoCoBD1"/>
</dbReference>
<dbReference type="EMBL" id="JASTZU010000036">
    <property type="protein sequence ID" value="MDL4841011.1"/>
    <property type="molecule type" value="Genomic_DNA"/>
</dbReference>
<evidence type="ECO:0000313" key="3">
    <source>
        <dbReference type="Proteomes" id="UP001235343"/>
    </source>
</evidence>
<dbReference type="InterPro" id="IPR000674">
    <property type="entry name" value="Ald_Oxase/Xan_DH_a/b"/>
</dbReference>
<dbReference type="Gene3D" id="3.90.1170.50">
    <property type="entry name" value="Aldehyde oxidase/xanthine dehydrogenase, a/b hammerhead"/>
    <property type="match status" value="1"/>
</dbReference>
<dbReference type="Proteomes" id="UP001235343">
    <property type="component" value="Unassembled WGS sequence"/>
</dbReference>
<protein>
    <submittedName>
        <fullName evidence="2">Xanthine dehydrogenase subunit D</fullName>
        <ecNumber evidence="2">1.17.1.4</ecNumber>
    </submittedName>
</protein>
<dbReference type="PANTHER" id="PTHR11908:SF157">
    <property type="entry name" value="XANTHINE DEHYDROGENASE SUBUNIT D-RELATED"/>
    <property type="match status" value="1"/>
</dbReference>
<dbReference type="InterPro" id="IPR016208">
    <property type="entry name" value="Ald_Oxase/xanthine_DH-like"/>
</dbReference>
<dbReference type="SUPFAM" id="SSF54665">
    <property type="entry name" value="CO dehydrogenase molybdoprotein N-domain-like"/>
    <property type="match status" value="1"/>
</dbReference>
<dbReference type="Gene3D" id="3.30.365.10">
    <property type="entry name" value="Aldehyde oxidase/xanthine dehydrogenase, molybdopterin binding domain"/>
    <property type="match status" value="5"/>
</dbReference>
<dbReference type="GO" id="GO:0004854">
    <property type="term" value="F:xanthine dehydrogenase activity"/>
    <property type="evidence" value="ECO:0007669"/>
    <property type="project" value="UniProtKB-EC"/>
</dbReference>
<dbReference type="NCBIfam" id="TIGR03196">
    <property type="entry name" value="pucD"/>
    <property type="match status" value="1"/>
</dbReference>
<name>A0ABT7L8V6_9BACI</name>
<dbReference type="SMART" id="SM01008">
    <property type="entry name" value="Ald_Xan_dh_C"/>
    <property type="match status" value="1"/>
</dbReference>
<dbReference type="InterPro" id="IPR037165">
    <property type="entry name" value="AldOxase/xan_DH_Mopterin-bd_sf"/>
</dbReference>
<dbReference type="Pfam" id="PF01315">
    <property type="entry name" value="Ald_Xan_dh_C"/>
    <property type="match status" value="1"/>
</dbReference>
<evidence type="ECO:0000259" key="1">
    <source>
        <dbReference type="SMART" id="SM01008"/>
    </source>
</evidence>
<keyword evidence="2" id="KW-0560">Oxidoreductase</keyword>
<accession>A0ABT7L8V6</accession>
<dbReference type="Pfam" id="PF20256">
    <property type="entry name" value="MoCoBD_2"/>
    <property type="match status" value="1"/>
</dbReference>
<proteinExistence type="predicted"/>
<keyword evidence="3" id="KW-1185">Reference proteome</keyword>
<dbReference type="EC" id="1.17.1.4" evidence="2"/>
<gene>
    <name evidence="2" type="primary">pucD</name>
    <name evidence="2" type="ORF">QQS35_11170</name>
</gene>
<comment type="caution">
    <text evidence="2">The sequence shown here is derived from an EMBL/GenBank/DDBJ whole genome shotgun (WGS) entry which is preliminary data.</text>
</comment>
<dbReference type="PANTHER" id="PTHR11908">
    <property type="entry name" value="XANTHINE DEHYDROGENASE"/>
    <property type="match status" value="1"/>
</dbReference>
<organism evidence="2 3">
    <name type="scientific">Aquibacillus rhizosphaerae</name>
    <dbReference type="NCBI Taxonomy" id="3051431"/>
    <lineage>
        <taxon>Bacteria</taxon>
        <taxon>Bacillati</taxon>
        <taxon>Bacillota</taxon>
        <taxon>Bacilli</taxon>
        <taxon>Bacillales</taxon>
        <taxon>Bacillaceae</taxon>
        <taxon>Aquibacillus</taxon>
    </lineage>
</organism>
<dbReference type="RefSeq" id="WP_285932187.1">
    <property type="nucleotide sequence ID" value="NZ_JASTZU010000036.1"/>
</dbReference>
<dbReference type="InterPro" id="IPR017609">
    <property type="entry name" value="Xanthine_dehydrogenase_dsu"/>
</dbReference>
<dbReference type="InterPro" id="IPR046867">
    <property type="entry name" value="AldOxase/xan_DH_MoCoBD2"/>
</dbReference>
<dbReference type="SUPFAM" id="SSF56003">
    <property type="entry name" value="Molybdenum cofactor-binding domain"/>
    <property type="match status" value="1"/>
</dbReference>
<dbReference type="InterPro" id="IPR036856">
    <property type="entry name" value="Ald_Oxase/Xan_DH_a/b_sf"/>
</dbReference>
<dbReference type="Pfam" id="PF02738">
    <property type="entry name" value="MoCoBD_1"/>
    <property type="match status" value="1"/>
</dbReference>
<sequence length="767" mass="83087">MQKNQEFYKNRRRIRPDGKAKVTGSLSYLTDLSFSNMLYGKILRSSYPHAIIKSINTDHAEKLYGVKAIITHKDIPGLNRFGIVTPDQPVLCEEHVRYVGDAIAAVAAVSVEIAEKALELIKVEYEVLPILDSPEKSLEKDAPKLHPEGNILHKAGFKTGDMEAGFAKAAAIVEETYQVPRQMHAYMETEGGVIVPEKDGAITVYVGTQHGYKDRFQLSRILDIPEEKIRIVSSPMGGSFGGKDELNIQPYGAVLALVSGCPVKIHQTRKESLIAGLKRHPMKITMKTGVDSEGRILANQVNIIADTGAYATLGPAILDFSVEHAAGPYMIPNMVTEGISVFTNNGVSGEFRGFGGNQVTFALEGQIDRLAEKIGMDPNELRRRNIRKVDDPGPLGHRIAPTNGAYEVLEAINKKLTIKTNQLKDSPPNDKWKVRGIGTAITMHGGGLGYGRLDPAGGRISLSEKGKIEIAFGFEEAGQGILGVIETIVTEELGCAPEDLSIVIGDTALVPSSGSTTASRGTSMVWHALQRMKGAFEQQILNKASAITSVSVSQMQLGRGGVFSITKANSYALLLTYDEIAKQINENETIVVSTNFDFPTTPDPVDGGHFLYTFGAVLAQVEIDLLTGKVKVIDLDQSIAAGPVVSTMGYIGQIEGGGVMSLGYTLMEDALMEGGKYITENLDSYLIPSILDVPFSMDTEAIEQLVEGDPYGPRGVGEIGTVAVAPAIAKAIHHAIGYWPTRLPISSEEILFASSQRRQRQWIKVRQ</sequence>
<reference evidence="2 3" key="1">
    <citation type="submission" date="2023-06" db="EMBL/GenBank/DDBJ databases">
        <title>Aquibacillus rhizosphaerae LR5S19.</title>
        <authorList>
            <person name="Sun J.-Q."/>
        </authorList>
    </citation>
    <scope>NUCLEOTIDE SEQUENCE [LARGE SCALE GENOMIC DNA]</scope>
    <source>
        <strain evidence="2 3">LR5S19</strain>
    </source>
</reference>
<evidence type="ECO:0000313" key="2">
    <source>
        <dbReference type="EMBL" id="MDL4841011.1"/>
    </source>
</evidence>